<dbReference type="EMBL" id="MF600313">
    <property type="protein sequence ID" value="AVN58322.1"/>
    <property type="molecule type" value="Genomic_DNA"/>
</dbReference>
<reference evidence="2" key="1">
    <citation type="journal article" date="2018" name="Front. Microbiol.">
        <title>Beyond the Limits: tRNA Array Units in Mycobacterium Genomes.</title>
        <authorList>
            <person name="Morgado S.M."/>
            <person name="Vicente A.C."/>
        </authorList>
    </citation>
    <scope>NUCLEOTIDE SEQUENCE</scope>
    <source>
        <strain evidence="2">CBMA 213</strain>
        <plasmid evidence="2">pCBMA213_1</plasmid>
    </source>
</reference>
<dbReference type="AlphaFoldDB" id="A0A343VQZ8"/>
<keyword evidence="2" id="KW-0614">Plasmid</keyword>
<gene>
    <name evidence="2" type="ORF">B5P44_p00027</name>
</gene>
<geneLocation type="plasmid" evidence="2">
    <name>pCBMA213_1</name>
</geneLocation>
<evidence type="ECO:0000313" key="2">
    <source>
        <dbReference type="EMBL" id="AVN58322.1"/>
    </source>
</evidence>
<protein>
    <submittedName>
        <fullName evidence="2">Uncharacterized protein</fullName>
    </submittedName>
</protein>
<name>A0A343VQZ8_9MYCO</name>
<proteinExistence type="predicted"/>
<dbReference type="RefSeq" id="WP_155921799.1">
    <property type="nucleotide sequence ID" value="NZ_MF600313.1"/>
</dbReference>
<evidence type="ECO:0000256" key="1">
    <source>
        <dbReference type="SAM" id="MobiDB-lite"/>
    </source>
</evidence>
<organism evidence="2">
    <name type="scientific">Mycolicibacterium sp. CBMA 213</name>
    <dbReference type="NCBI Taxonomy" id="1968788"/>
    <lineage>
        <taxon>Bacteria</taxon>
        <taxon>Bacillati</taxon>
        <taxon>Actinomycetota</taxon>
        <taxon>Actinomycetes</taxon>
        <taxon>Mycobacteriales</taxon>
        <taxon>Mycobacteriaceae</taxon>
        <taxon>Mycolicibacterium</taxon>
    </lineage>
</organism>
<accession>A0A343VQZ8</accession>
<feature type="region of interest" description="Disordered" evidence="1">
    <location>
        <begin position="1"/>
        <end position="21"/>
    </location>
</feature>
<sequence length="49" mass="5421">MTNRAGEDLNQTGGHESLLGDTNWQKRFDSEWAVVKVAFGGVITPTRTE</sequence>